<sequence length="105" mass="12885">MLPALLKISLQWLWQRSMGLIAPADWLVPRMARSDSKARADIGRGHRMAYHRWHAWYPVWPEDDFGVFWLEPVWVRYDPVRDRWSYRSLRTEVQKREELERVYPF</sequence>
<name>A0ABY2Q8I3_9HYPH</name>
<evidence type="ECO:0000313" key="1">
    <source>
        <dbReference type="EMBL" id="THF58174.1"/>
    </source>
</evidence>
<protein>
    <submittedName>
        <fullName evidence="1">Uncharacterized protein</fullName>
    </submittedName>
</protein>
<dbReference type="EMBL" id="SSNY01000003">
    <property type="protein sequence ID" value="THF58174.1"/>
    <property type="molecule type" value="Genomic_DNA"/>
</dbReference>
<reference evidence="1 2" key="1">
    <citation type="submission" date="2019-04" db="EMBL/GenBank/DDBJ databases">
        <title>Mesorhizobium composti sp. nov., isolated from compost.</title>
        <authorList>
            <person name="Lin S.-Y."/>
            <person name="Hameed A."/>
            <person name="Hsieh Y.-T."/>
            <person name="Young C.-C."/>
        </authorList>
    </citation>
    <scope>NUCLEOTIDE SEQUENCE [LARGE SCALE GENOMIC DNA]</scope>
    <source>
        <strain evidence="1 2">CC-YTH430</strain>
    </source>
</reference>
<dbReference type="Proteomes" id="UP000306441">
    <property type="component" value="Unassembled WGS sequence"/>
</dbReference>
<evidence type="ECO:0000313" key="2">
    <source>
        <dbReference type="Proteomes" id="UP000306441"/>
    </source>
</evidence>
<dbReference type="RefSeq" id="WP_136355107.1">
    <property type="nucleotide sequence ID" value="NZ_SSNY01000003.1"/>
</dbReference>
<proteinExistence type="predicted"/>
<comment type="caution">
    <text evidence="1">The sequence shown here is derived from an EMBL/GenBank/DDBJ whole genome shotgun (WGS) entry which is preliminary data.</text>
</comment>
<gene>
    <name evidence="1" type="ORF">E6C48_06035</name>
</gene>
<keyword evidence="2" id="KW-1185">Reference proteome</keyword>
<accession>A0ABY2Q8I3</accession>
<organism evidence="1 2">
    <name type="scientific">Ollibium composti</name>
    <dbReference type="NCBI Taxonomy" id="2675109"/>
    <lineage>
        <taxon>Bacteria</taxon>
        <taxon>Pseudomonadati</taxon>
        <taxon>Pseudomonadota</taxon>
        <taxon>Alphaproteobacteria</taxon>
        <taxon>Hyphomicrobiales</taxon>
        <taxon>Phyllobacteriaceae</taxon>
        <taxon>Ollibium</taxon>
    </lineage>
</organism>